<keyword evidence="1" id="KW-0812">Transmembrane</keyword>
<organism evidence="2 3">
    <name type="scientific">Rhodopirellula bahusiensis</name>
    <dbReference type="NCBI Taxonomy" id="2014065"/>
    <lineage>
        <taxon>Bacteria</taxon>
        <taxon>Pseudomonadati</taxon>
        <taxon>Planctomycetota</taxon>
        <taxon>Planctomycetia</taxon>
        <taxon>Pirellulales</taxon>
        <taxon>Pirellulaceae</taxon>
        <taxon>Rhodopirellula</taxon>
    </lineage>
</organism>
<dbReference type="OrthoDB" id="282910at2"/>
<evidence type="ECO:0008006" key="4">
    <source>
        <dbReference type="Google" id="ProtNLM"/>
    </source>
</evidence>
<reference evidence="2 3" key="1">
    <citation type="submission" date="2017-06" db="EMBL/GenBank/DDBJ databases">
        <title>Description of Rhodopirellula bahusiensis sp. nov.</title>
        <authorList>
            <person name="Kizina J."/>
            <person name="Harder J."/>
        </authorList>
    </citation>
    <scope>NUCLEOTIDE SEQUENCE [LARGE SCALE GENOMIC DNA]</scope>
    <source>
        <strain evidence="2 3">SWK21</strain>
    </source>
</reference>
<evidence type="ECO:0000313" key="3">
    <source>
        <dbReference type="Proteomes" id="UP000225740"/>
    </source>
</evidence>
<evidence type="ECO:0000256" key="1">
    <source>
        <dbReference type="SAM" id="Phobius"/>
    </source>
</evidence>
<dbReference type="Proteomes" id="UP000225740">
    <property type="component" value="Unassembled WGS sequence"/>
</dbReference>
<dbReference type="AlphaFoldDB" id="A0A2G1W1C5"/>
<proteinExistence type="predicted"/>
<dbReference type="RefSeq" id="WP_099263166.1">
    <property type="nucleotide sequence ID" value="NZ_NIZW01000022.1"/>
</dbReference>
<protein>
    <recommendedName>
        <fullName evidence="4">Transmembrane protein</fullName>
    </recommendedName>
</protein>
<keyword evidence="1" id="KW-0472">Membrane</keyword>
<accession>A0A2G1W1C5</accession>
<comment type="caution">
    <text evidence="2">The sequence shown here is derived from an EMBL/GenBank/DDBJ whole genome shotgun (WGS) entry which is preliminary data.</text>
</comment>
<keyword evidence="1" id="KW-1133">Transmembrane helix</keyword>
<keyword evidence="3" id="KW-1185">Reference proteome</keyword>
<dbReference type="EMBL" id="NIZW01000022">
    <property type="protein sequence ID" value="PHQ32838.1"/>
    <property type="molecule type" value="Genomic_DNA"/>
</dbReference>
<sequence>MQSQQSEYRWTSIALAMVLLGGLPGVNFSNASRCFADDEIKIEAKQTEGETAELSVAPLSHLIYPDDRPGWIDEPITDDGKEYSVVVTSGPSGSIEEADELVGVYARGAVQSYVDELVANQEWATHPEMIPMDIDWIRDELVVRRYEGNVLVGDETQFEKAVLIRIEPDDRRVFETAIADLKLKERLAATGLTILGGFSLLVGGSIVLGGLASRQKQPTTAA</sequence>
<gene>
    <name evidence="2" type="ORF">CEE69_23970</name>
</gene>
<dbReference type="GeneID" id="90611002"/>
<evidence type="ECO:0000313" key="2">
    <source>
        <dbReference type="EMBL" id="PHQ32838.1"/>
    </source>
</evidence>
<name>A0A2G1W1C5_9BACT</name>
<feature type="transmembrane region" description="Helical" evidence="1">
    <location>
        <begin position="187"/>
        <end position="212"/>
    </location>
</feature>